<dbReference type="Proteomes" id="UP000504632">
    <property type="component" value="Chromosome 9"/>
</dbReference>
<dbReference type="GO" id="GO:0045892">
    <property type="term" value="P:negative regulation of DNA-templated transcription"/>
    <property type="evidence" value="ECO:0007669"/>
    <property type="project" value="TreeGrafter"/>
</dbReference>
<evidence type="ECO:0000256" key="1">
    <source>
        <dbReference type="SAM" id="MobiDB-lite"/>
    </source>
</evidence>
<feature type="compositionally biased region" description="Polar residues" evidence="1">
    <location>
        <begin position="404"/>
        <end position="413"/>
    </location>
</feature>
<keyword evidence="2" id="KW-1185">Reference proteome</keyword>
<feature type="compositionally biased region" description="Low complexity" evidence="1">
    <location>
        <begin position="87"/>
        <end position="106"/>
    </location>
</feature>
<dbReference type="GO" id="GO:0005634">
    <property type="term" value="C:nucleus"/>
    <property type="evidence" value="ECO:0007669"/>
    <property type="project" value="TreeGrafter"/>
</dbReference>
<proteinExistence type="predicted"/>
<reference evidence="3" key="1">
    <citation type="submission" date="2025-08" db="UniProtKB">
        <authorList>
            <consortium name="RefSeq"/>
        </authorList>
    </citation>
    <scope>IDENTIFICATION</scope>
</reference>
<dbReference type="GO" id="GO:0032922">
    <property type="term" value="P:circadian regulation of gene expression"/>
    <property type="evidence" value="ECO:0007669"/>
    <property type="project" value="InterPro"/>
</dbReference>
<dbReference type="PANTHER" id="PTHR35441">
    <property type="entry name" value="CIRCADIAN-ASSOCIATED TRANSCRIPTIONAL REPRESSOR"/>
    <property type="match status" value="1"/>
</dbReference>
<sequence length="413" mass="44504">MQSTGSTSSQPVFDSLSSGDSFLASDTEDSDVFLSEGEVAPGNSSGRSSRGAYSLDGAGVASPGSQWACDGFNDPNNDSERSEVTGHRTSSMSTSVSSSSGAWSGTESERGRERAGETEGDLLFARKCSELQGFVRPLLELLNGLKKGRFDKGLSSFQQSVAMDRIQRIVGVLQKPHIGERYLPTLLQVEMMLKLWFPQVCPTAPTVSVPPPLSTPNSHSSKNSQTTTPVHKHRDQRHIPVKKRRLSWSDTDSSSAPSPPPVLCKRFQVKGEVQPCHRLRKEEGEGSSSAPPPRGPNSQPDEEEGERSGCEVKSWSEPNLTWVHVAPIFSPPKSCPSHENYLLLAVTPPTSRDSPVTQDSFISSTTPSAEPTGCQSQPVTTETPKPSHGPPPITSKPSSRAELEQSTQSPLQT</sequence>
<evidence type="ECO:0000313" key="2">
    <source>
        <dbReference type="Proteomes" id="UP000504632"/>
    </source>
</evidence>
<dbReference type="InParanoid" id="A0A6J2W9H1"/>
<dbReference type="PANTHER" id="PTHR35441:SF1">
    <property type="entry name" value="CIRCADIAN-ASSOCIATED TRANSCRIPTIONAL REPRESSOR"/>
    <property type="match status" value="1"/>
</dbReference>
<feature type="compositionally biased region" description="Polar residues" evidence="1">
    <location>
        <begin position="1"/>
        <end position="20"/>
    </location>
</feature>
<feature type="region of interest" description="Disordered" evidence="1">
    <location>
        <begin position="1"/>
        <end position="118"/>
    </location>
</feature>
<dbReference type="Pfam" id="PF15673">
    <property type="entry name" value="Ciart"/>
    <property type="match status" value="1"/>
</dbReference>
<accession>A0A6J2W9H1</accession>
<feature type="compositionally biased region" description="Polar residues" evidence="1">
    <location>
        <begin position="219"/>
        <end position="229"/>
    </location>
</feature>
<feature type="region of interest" description="Disordered" evidence="1">
    <location>
        <begin position="208"/>
        <end position="267"/>
    </location>
</feature>
<dbReference type="InterPro" id="IPR031373">
    <property type="entry name" value="Ciart"/>
</dbReference>
<dbReference type="RefSeq" id="XP_030640572.1">
    <property type="nucleotide sequence ID" value="XM_030784712.1"/>
</dbReference>
<dbReference type="AlphaFoldDB" id="A0A6J2W9H1"/>
<dbReference type="OrthoDB" id="8942320at2759"/>
<evidence type="ECO:0000313" key="3">
    <source>
        <dbReference type="RefSeq" id="XP_030640572.1"/>
    </source>
</evidence>
<feature type="compositionally biased region" description="Polar residues" evidence="1">
    <location>
        <begin position="348"/>
        <end position="384"/>
    </location>
</feature>
<feature type="compositionally biased region" description="Basic and acidic residues" evidence="1">
    <location>
        <begin position="107"/>
        <end position="117"/>
    </location>
</feature>
<organism evidence="2 3">
    <name type="scientific">Chanos chanos</name>
    <name type="common">Milkfish</name>
    <name type="synonym">Mugil chanos</name>
    <dbReference type="NCBI Taxonomy" id="29144"/>
    <lineage>
        <taxon>Eukaryota</taxon>
        <taxon>Metazoa</taxon>
        <taxon>Chordata</taxon>
        <taxon>Craniata</taxon>
        <taxon>Vertebrata</taxon>
        <taxon>Euteleostomi</taxon>
        <taxon>Actinopterygii</taxon>
        <taxon>Neopterygii</taxon>
        <taxon>Teleostei</taxon>
        <taxon>Ostariophysi</taxon>
        <taxon>Gonorynchiformes</taxon>
        <taxon>Chanidae</taxon>
        <taxon>Chanos</taxon>
    </lineage>
</organism>
<feature type="compositionally biased region" description="Basic residues" evidence="1">
    <location>
        <begin position="230"/>
        <end position="246"/>
    </location>
</feature>
<dbReference type="GeneID" id="115820983"/>
<feature type="region of interest" description="Disordered" evidence="1">
    <location>
        <begin position="348"/>
        <end position="413"/>
    </location>
</feature>
<gene>
    <name evidence="3" type="primary">LOC115820983</name>
</gene>
<name>A0A6J2W9H1_CHACN</name>
<dbReference type="GO" id="GO:0000978">
    <property type="term" value="F:RNA polymerase II cis-regulatory region sequence-specific DNA binding"/>
    <property type="evidence" value="ECO:0007669"/>
    <property type="project" value="TreeGrafter"/>
</dbReference>
<feature type="region of interest" description="Disordered" evidence="1">
    <location>
        <begin position="280"/>
        <end position="316"/>
    </location>
</feature>
<protein>
    <submittedName>
        <fullName evidence="3">Circadian-associated transcriptional repressor</fullName>
    </submittedName>
</protein>